<dbReference type="EMBL" id="ML769441">
    <property type="protein sequence ID" value="KAE9401857.1"/>
    <property type="molecule type" value="Genomic_DNA"/>
</dbReference>
<proteinExistence type="predicted"/>
<gene>
    <name evidence="1" type="ORF">BT96DRAFT_577449</name>
</gene>
<dbReference type="Proteomes" id="UP000799118">
    <property type="component" value="Unassembled WGS sequence"/>
</dbReference>
<evidence type="ECO:0000313" key="2">
    <source>
        <dbReference type="Proteomes" id="UP000799118"/>
    </source>
</evidence>
<protein>
    <submittedName>
        <fullName evidence="1">Uncharacterized protein</fullName>
    </submittedName>
</protein>
<organism evidence="1 2">
    <name type="scientific">Gymnopus androsaceus JB14</name>
    <dbReference type="NCBI Taxonomy" id="1447944"/>
    <lineage>
        <taxon>Eukaryota</taxon>
        <taxon>Fungi</taxon>
        <taxon>Dikarya</taxon>
        <taxon>Basidiomycota</taxon>
        <taxon>Agaricomycotina</taxon>
        <taxon>Agaricomycetes</taxon>
        <taxon>Agaricomycetidae</taxon>
        <taxon>Agaricales</taxon>
        <taxon>Marasmiineae</taxon>
        <taxon>Omphalotaceae</taxon>
        <taxon>Gymnopus</taxon>
    </lineage>
</organism>
<reference evidence="1" key="1">
    <citation type="journal article" date="2019" name="Environ. Microbiol.">
        <title>Fungal ecological strategies reflected in gene transcription - a case study of two litter decomposers.</title>
        <authorList>
            <person name="Barbi F."/>
            <person name="Kohler A."/>
            <person name="Barry K."/>
            <person name="Baskaran P."/>
            <person name="Daum C."/>
            <person name="Fauchery L."/>
            <person name="Ihrmark K."/>
            <person name="Kuo A."/>
            <person name="LaButti K."/>
            <person name="Lipzen A."/>
            <person name="Morin E."/>
            <person name="Grigoriev I.V."/>
            <person name="Henrissat B."/>
            <person name="Lindahl B."/>
            <person name="Martin F."/>
        </authorList>
    </citation>
    <scope>NUCLEOTIDE SEQUENCE</scope>
    <source>
        <strain evidence="1">JB14</strain>
    </source>
</reference>
<dbReference type="AlphaFoldDB" id="A0A6A4HY46"/>
<keyword evidence="2" id="KW-1185">Reference proteome</keyword>
<sequence>MHNENGFTPSKSQLRYARTLKITADQPYYSQPRNSHRLGPNQKKHPDLKTLFMRWYKKPLKDLKDVVSMLDNVTSVRWIIPDILSNPCALPHTSYLDFTSILKIVASLPSLDTFSFDVSHPLHLVQLLRTRFGLEHLHSLKSFSLTQVITIQSLKICPLTLLLSARVCFWSIFCNASQLRNRSS</sequence>
<accession>A0A6A4HY46</accession>
<name>A0A6A4HY46_9AGAR</name>
<evidence type="ECO:0000313" key="1">
    <source>
        <dbReference type="EMBL" id="KAE9401857.1"/>
    </source>
</evidence>